<evidence type="ECO:0000259" key="2">
    <source>
        <dbReference type="Pfam" id="PF25794"/>
    </source>
</evidence>
<feature type="region of interest" description="Disordered" evidence="1">
    <location>
        <begin position="1424"/>
        <end position="1502"/>
    </location>
</feature>
<evidence type="ECO:0000313" key="4">
    <source>
        <dbReference type="Proteomes" id="UP000504636"/>
    </source>
</evidence>
<dbReference type="InterPro" id="IPR036890">
    <property type="entry name" value="HATPase_C_sf"/>
</dbReference>
<name>A0A6A6YQ31_9PEZI</name>
<dbReference type="PRINTS" id="PR00775">
    <property type="entry name" value="HEATSHOCK90"/>
</dbReference>
<evidence type="ECO:0000313" key="5">
    <source>
        <dbReference type="RefSeq" id="XP_033577612.1"/>
    </source>
</evidence>
<dbReference type="GeneID" id="54457629"/>
<evidence type="ECO:0000313" key="3">
    <source>
        <dbReference type="EMBL" id="KAF2810648.1"/>
    </source>
</evidence>
<dbReference type="PANTHER" id="PTHR47839:SF1">
    <property type="entry name" value="DOMAIN PROTEIN, PUTATIVE (AFU_ORTHOLOGUE AFUA_6G04830)-RELATED"/>
    <property type="match status" value="1"/>
</dbReference>
<sequence>MATMDFARLRNQAMNDGQDSEVTVNTRALIDKVLARYSSEHTTLRELIQNASDAGASTVVIKYETDPSLNVPAPQSSDKSVLLKHVIQHHTLRRLTVSNNGQPFSNADWSRLKSIADGNPDETKIGAFGVGFYSVFADCDEPFVVSGNKMMAFYWKGNTLSTKVAALSPEQSSSDTTFSLEYRQANPSSPSYNPSKAPNLPSLCQFLSTSLTFVGLSSIELHLDGHKIASFGKKTSPPTDIQIPAGLNPKTEGGLMTVSRVSRQSSQIDAVWSNVIATAQIPARRVVDAVPAEIKNAGSSLKSFFSKLSGTTNTTSRAARPLIPVEKPVTFGEDISGDSRAVIFLQVCTLEADTHVTRGFSAEIERATKKPPPKKTRVALLTSPFQEKLESLSTVSGTTSDLSAKIFGDILPTNAGRIFIGFPTAQTTGILAHISAPSLIPTVERESIDLNARYISNWNYELLRVAGLASRISYVLDISEIKAKTANDGTRVSSLIPKAAYVLQQYSSSLSAPSGLVGQTIEDAFWSCSKERSIDILSSKGVLPSKSVRMPAETLSFLGEVPMVPQELATGAMAFMLSLHNRGFISDLTMEDIRKGLEARALTDIELMEFLKWCSSKLDSGELDPPSVRNLFAVTVAALQDNSADAGSGTILQLSTVESYVNSSRINPTLPIPSWTMPFKFTNSIPVKQLQMFGWQELSIVGWLRFMTSGNNLTNFLASESLATQTLTLISKGWDQIDASSKEAVRNILAPHPVLPTKMGMRRPEEAYFTTVKLFDNLPTVKPFPGVKDKFLLALGVRKTIELSVVFERMKAPQGGQDSKVSWSHMELIRYFASVLQEIPPKDLERLRETPFLPGIGSASKPDQLYKARDLYAPAPSIGALGLTQIKLPQELQSQPREKKFLLALGLMEYPSAFTIIKIMEGAGQANNRHLYDLSLIYFLQNYFVNGYEKDKAKISTLKIPFLPTEQVDFPTLVAPFQCYSNETARCFGYAIIRADLFTHTDKFGLQRDPPIKDVVQKLLSQPVKSKMEAEVKFSYMASRLGDLDFTKPLLTSLSSAKLVPIFRKYHATGGFDGFKEKQAGVSEMRIHHYVSPDSVFLGMDQEYRDLIEYVQYGPEATTFLLKAGAKHEPSISELARLLAENPPKFLSTMGHEKYLGLLRKLAEQAPQLWKDKSLADTLRKSKILLGYKDIKTESKKEYTDDDTYDDDDVAGLREWLLVGGSEVTIIDEVHWYSKFRDYLIAAPQEEVLETFYEKFGAKKISDQVKEEPRIGNPLRDQKSALKLQEAIFERSRLFLHEYERDASSHVVRHDAKWLTSNLRVELVSDIAIRVSLLDHNVAYSQRRTAFIRRVGRHQRILSIVQKYDHYDVSSQLIPLLIKRPKQNDVIALEQILTEPLRRLQQKGINVERILRKQEYEARIAQQQELKRQGEENARRAEELKRNPIPEQPANGHVKEPSQKESSRNELSRNEPESPDLAPNMPGAFGSPEQPQTPAPLNRNQPAHKNLFNKFAKTLGFEQDKRPSSTNPPQISKDLQATKKNIQNAISECRPAGRDVIDSKHHADATELDKGGYCNDEQAENIAKAYSVPIDGVSVDVYFGKFETETPRDIEAPLSAFLPLILALTKIFGVDPSAINIFFDSKSNTVAFNLSGSLFFNLAWFMELHCAEWGTEAGKNRAWDAWYLTYCHELAHNLVKDHNARHQWYQQQIAVEFARGFRARLGAYLGGGKAQASLLD</sequence>
<evidence type="ECO:0000256" key="1">
    <source>
        <dbReference type="SAM" id="MobiDB-lite"/>
    </source>
</evidence>
<dbReference type="PANTHER" id="PTHR47839">
    <property type="entry name" value="DOMAIN PROTEIN, PUTATIVE (AFU_ORTHOLOGUE AFUA_6G04830)-RELATED"/>
    <property type="match status" value="1"/>
</dbReference>
<dbReference type="RefSeq" id="XP_033577612.1">
    <property type="nucleotide sequence ID" value="XM_033716736.1"/>
</dbReference>
<organism evidence="3">
    <name type="scientific">Mytilinidion resinicola</name>
    <dbReference type="NCBI Taxonomy" id="574789"/>
    <lineage>
        <taxon>Eukaryota</taxon>
        <taxon>Fungi</taxon>
        <taxon>Dikarya</taxon>
        <taxon>Ascomycota</taxon>
        <taxon>Pezizomycotina</taxon>
        <taxon>Dothideomycetes</taxon>
        <taxon>Pleosporomycetidae</taxon>
        <taxon>Mytilinidiales</taxon>
        <taxon>Mytilinidiaceae</taxon>
        <taxon>Mytilinidion</taxon>
    </lineage>
</organism>
<dbReference type="Proteomes" id="UP000504636">
    <property type="component" value="Unplaced"/>
</dbReference>
<protein>
    <recommendedName>
        <fullName evidence="2">Sacsin/Nov domain-containing protein</fullName>
    </recommendedName>
</protein>
<reference evidence="5" key="3">
    <citation type="submission" date="2025-04" db="UniProtKB">
        <authorList>
            <consortium name="RefSeq"/>
        </authorList>
    </citation>
    <scope>IDENTIFICATION</scope>
    <source>
        <strain evidence="5">CBS 304.34</strain>
    </source>
</reference>
<feature type="compositionally biased region" description="Basic and acidic residues" evidence="1">
    <location>
        <begin position="1425"/>
        <end position="1444"/>
    </location>
</feature>
<dbReference type="Pfam" id="PF12449">
    <property type="entry name" value="DUF3684"/>
    <property type="match status" value="1"/>
</dbReference>
<dbReference type="SUPFAM" id="SSF55874">
    <property type="entry name" value="ATPase domain of HSP90 chaperone/DNA topoisomerase II/histidine kinase"/>
    <property type="match status" value="1"/>
</dbReference>
<feature type="domain" description="Sacsin/Nov" evidence="2">
    <location>
        <begin position="29"/>
        <end position="164"/>
    </location>
</feature>
<dbReference type="InterPro" id="IPR020575">
    <property type="entry name" value="Hsp90_N"/>
</dbReference>
<dbReference type="EMBL" id="MU003699">
    <property type="protein sequence ID" value="KAF2810648.1"/>
    <property type="molecule type" value="Genomic_DNA"/>
</dbReference>
<accession>A0A6A6YQ31</accession>
<gene>
    <name evidence="3 5" type="ORF">BDZ99DRAFT_414793</name>
</gene>
<dbReference type="Gene3D" id="3.30.565.10">
    <property type="entry name" value="Histidine kinase-like ATPase, C-terminal domain"/>
    <property type="match status" value="1"/>
</dbReference>
<reference evidence="3 5" key="1">
    <citation type="journal article" date="2020" name="Stud. Mycol.">
        <title>101 Dothideomycetes genomes: a test case for predicting lifestyles and emergence of pathogens.</title>
        <authorList>
            <person name="Haridas S."/>
            <person name="Albert R."/>
            <person name="Binder M."/>
            <person name="Bloem J."/>
            <person name="Labutti K."/>
            <person name="Salamov A."/>
            <person name="Andreopoulos B."/>
            <person name="Baker S."/>
            <person name="Barry K."/>
            <person name="Bills G."/>
            <person name="Bluhm B."/>
            <person name="Cannon C."/>
            <person name="Castanera R."/>
            <person name="Culley D."/>
            <person name="Daum C."/>
            <person name="Ezra D."/>
            <person name="Gonzalez J."/>
            <person name="Henrissat B."/>
            <person name="Kuo A."/>
            <person name="Liang C."/>
            <person name="Lipzen A."/>
            <person name="Lutzoni F."/>
            <person name="Magnuson J."/>
            <person name="Mondo S."/>
            <person name="Nolan M."/>
            <person name="Ohm R."/>
            <person name="Pangilinan J."/>
            <person name="Park H.-J."/>
            <person name="Ramirez L."/>
            <person name="Alfaro M."/>
            <person name="Sun H."/>
            <person name="Tritt A."/>
            <person name="Yoshinaga Y."/>
            <person name="Zwiers L.-H."/>
            <person name="Turgeon B."/>
            <person name="Goodwin S."/>
            <person name="Spatafora J."/>
            <person name="Crous P."/>
            <person name="Grigoriev I."/>
        </authorList>
    </citation>
    <scope>NUCLEOTIDE SEQUENCE</scope>
    <source>
        <strain evidence="3 5">CBS 304.34</strain>
    </source>
</reference>
<keyword evidence="4" id="KW-1185">Reference proteome</keyword>
<dbReference type="InterPro" id="IPR058210">
    <property type="entry name" value="SACS/Nov_dom"/>
</dbReference>
<dbReference type="OrthoDB" id="10031156at2759"/>
<dbReference type="InterPro" id="IPR022155">
    <property type="entry name" value="DUF3684"/>
</dbReference>
<reference evidence="5" key="2">
    <citation type="submission" date="2020-04" db="EMBL/GenBank/DDBJ databases">
        <authorList>
            <consortium name="NCBI Genome Project"/>
        </authorList>
    </citation>
    <scope>NUCLEOTIDE SEQUENCE</scope>
    <source>
        <strain evidence="5">CBS 304.34</strain>
    </source>
</reference>
<dbReference type="Pfam" id="PF25794">
    <property type="entry name" value="SACS"/>
    <property type="match status" value="1"/>
</dbReference>
<proteinExistence type="predicted"/>
<dbReference type="NCBIfam" id="NF047352">
    <property type="entry name" value="P_loop_sacsin"/>
    <property type="match status" value="1"/>
</dbReference>
<feature type="compositionally biased region" description="Basic and acidic residues" evidence="1">
    <location>
        <begin position="1453"/>
        <end position="1472"/>
    </location>
</feature>